<dbReference type="Gene3D" id="1.10.1520.10">
    <property type="entry name" value="Ribonuclease III domain"/>
    <property type="match status" value="1"/>
</dbReference>
<evidence type="ECO:0000256" key="1">
    <source>
        <dbReference type="ARBA" id="ARBA00001936"/>
    </source>
</evidence>
<dbReference type="CDD" id="cd00593">
    <property type="entry name" value="RIBOc"/>
    <property type="match status" value="1"/>
</dbReference>
<evidence type="ECO:0000259" key="10">
    <source>
        <dbReference type="PROSITE" id="PS50137"/>
    </source>
</evidence>
<dbReference type="GO" id="GO:0004525">
    <property type="term" value="F:ribonuclease III activity"/>
    <property type="evidence" value="ECO:0007669"/>
    <property type="project" value="InterPro"/>
</dbReference>
<evidence type="ECO:0000256" key="8">
    <source>
        <dbReference type="ARBA" id="ARBA00022884"/>
    </source>
</evidence>
<dbReference type="Pfam" id="PF00035">
    <property type="entry name" value="dsrm"/>
    <property type="match status" value="1"/>
</dbReference>
<evidence type="ECO:0000313" key="12">
    <source>
        <dbReference type="EMBL" id="KAF5189938.1"/>
    </source>
</evidence>
<dbReference type="GO" id="GO:0005737">
    <property type="term" value="C:cytoplasm"/>
    <property type="evidence" value="ECO:0007669"/>
    <property type="project" value="TreeGrafter"/>
</dbReference>
<feature type="domain" description="DRBM" evidence="10">
    <location>
        <begin position="223"/>
        <end position="286"/>
    </location>
</feature>
<dbReference type="EMBL" id="JABWDY010024841">
    <property type="protein sequence ID" value="KAF5189938.1"/>
    <property type="molecule type" value="Genomic_DNA"/>
</dbReference>
<dbReference type="Gene3D" id="3.30.160.20">
    <property type="match status" value="1"/>
</dbReference>
<evidence type="ECO:0000259" key="11">
    <source>
        <dbReference type="PROSITE" id="PS50142"/>
    </source>
</evidence>
<evidence type="ECO:0000313" key="13">
    <source>
        <dbReference type="Proteomes" id="UP000554482"/>
    </source>
</evidence>
<feature type="domain" description="RNase III" evidence="11">
    <location>
        <begin position="54"/>
        <end position="197"/>
    </location>
</feature>
<keyword evidence="6" id="KW-0378">Hydrolase</keyword>
<dbReference type="GO" id="GO:0030422">
    <property type="term" value="P:siRNA processing"/>
    <property type="evidence" value="ECO:0007669"/>
    <property type="project" value="TreeGrafter"/>
</dbReference>
<dbReference type="AlphaFoldDB" id="A0A7J6VZG1"/>
<dbReference type="GO" id="GO:0005634">
    <property type="term" value="C:nucleus"/>
    <property type="evidence" value="ECO:0007669"/>
    <property type="project" value="TreeGrafter"/>
</dbReference>
<name>A0A7J6VZG1_THATH</name>
<comment type="cofactor">
    <cofactor evidence="2">
        <name>Mg(2+)</name>
        <dbReference type="ChEBI" id="CHEBI:18420"/>
    </cofactor>
</comment>
<keyword evidence="3" id="KW-0540">Nuclease</keyword>
<keyword evidence="5" id="KW-0255">Endonuclease</keyword>
<dbReference type="InterPro" id="IPR000999">
    <property type="entry name" value="RNase_III_dom"/>
</dbReference>
<keyword evidence="7" id="KW-0460">Magnesium</keyword>
<reference evidence="12 13" key="1">
    <citation type="submission" date="2020-06" db="EMBL/GenBank/DDBJ databases">
        <title>Transcriptomic and genomic resources for Thalictrum thalictroides and T. hernandezii: Facilitating candidate gene discovery in an emerging model plant lineage.</title>
        <authorList>
            <person name="Arias T."/>
            <person name="Riano-Pachon D.M."/>
            <person name="Di Stilio V.S."/>
        </authorList>
    </citation>
    <scope>NUCLEOTIDE SEQUENCE [LARGE SCALE GENOMIC DNA]</scope>
    <source>
        <strain evidence="13">cv. WT478/WT964</strain>
        <tissue evidence="12">Leaves</tissue>
    </source>
</reference>
<dbReference type="OrthoDB" id="416741at2759"/>
<dbReference type="FunFam" id="1.10.1520.10:FF:000004">
    <property type="entry name" value="Endoribonuclease dicer-like 1"/>
    <property type="match status" value="1"/>
</dbReference>
<evidence type="ECO:0000256" key="5">
    <source>
        <dbReference type="ARBA" id="ARBA00022759"/>
    </source>
</evidence>
<dbReference type="SUPFAM" id="SSF69065">
    <property type="entry name" value="RNase III domain-like"/>
    <property type="match status" value="1"/>
</dbReference>
<accession>A0A7J6VZG1</accession>
<protein>
    <submittedName>
        <fullName evidence="12">Ribonuclease 3-like protein</fullName>
    </submittedName>
</protein>
<proteinExistence type="predicted"/>
<organism evidence="12 13">
    <name type="scientific">Thalictrum thalictroides</name>
    <name type="common">Rue-anemone</name>
    <name type="synonym">Anemone thalictroides</name>
    <dbReference type="NCBI Taxonomy" id="46969"/>
    <lineage>
        <taxon>Eukaryota</taxon>
        <taxon>Viridiplantae</taxon>
        <taxon>Streptophyta</taxon>
        <taxon>Embryophyta</taxon>
        <taxon>Tracheophyta</taxon>
        <taxon>Spermatophyta</taxon>
        <taxon>Magnoliopsida</taxon>
        <taxon>Ranunculales</taxon>
        <taxon>Ranunculaceae</taxon>
        <taxon>Thalictroideae</taxon>
        <taxon>Thalictrum</taxon>
    </lineage>
</organism>
<evidence type="ECO:0000256" key="4">
    <source>
        <dbReference type="ARBA" id="ARBA00022723"/>
    </source>
</evidence>
<dbReference type="PANTHER" id="PTHR14950">
    <property type="entry name" value="DICER-RELATED"/>
    <property type="match status" value="1"/>
</dbReference>
<comment type="cofactor">
    <cofactor evidence="1">
        <name>Mn(2+)</name>
        <dbReference type="ChEBI" id="CHEBI:29035"/>
    </cofactor>
</comment>
<dbReference type="InterPro" id="IPR014720">
    <property type="entry name" value="dsRBD_dom"/>
</dbReference>
<evidence type="ECO:0000256" key="7">
    <source>
        <dbReference type="ARBA" id="ARBA00022842"/>
    </source>
</evidence>
<evidence type="ECO:0000256" key="9">
    <source>
        <dbReference type="PROSITE-ProRule" id="PRU00266"/>
    </source>
</evidence>
<dbReference type="PANTHER" id="PTHR14950:SF49">
    <property type="entry name" value="RIBONUCLEASE 3-LIKE PROTEIN 2-RELATED"/>
    <property type="match status" value="1"/>
</dbReference>
<comment type="caution">
    <text evidence="12">The sequence shown here is derived from an EMBL/GenBank/DDBJ whole genome shotgun (WGS) entry which is preliminary data.</text>
</comment>
<gene>
    <name evidence="12" type="ORF">FRX31_020475</name>
</gene>
<dbReference type="SMART" id="SM00535">
    <property type="entry name" value="RIBOc"/>
    <property type="match status" value="1"/>
</dbReference>
<evidence type="ECO:0000256" key="6">
    <source>
        <dbReference type="ARBA" id="ARBA00022801"/>
    </source>
</evidence>
<dbReference type="InterPro" id="IPR036389">
    <property type="entry name" value="RNase_III_sf"/>
</dbReference>
<evidence type="ECO:0000256" key="2">
    <source>
        <dbReference type="ARBA" id="ARBA00001946"/>
    </source>
</evidence>
<evidence type="ECO:0000256" key="3">
    <source>
        <dbReference type="ARBA" id="ARBA00022722"/>
    </source>
</evidence>
<dbReference type="PROSITE" id="PS50137">
    <property type="entry name" value="DS_RBD"/>
    <property type="match status" value="1"/>
</dbReference>
<dbReference type="PROSITE" id="PS50142">
    <property type="entry name" value="RNASE_3_2"/>
    <property type="match status" value="1"/>
</dbReference>
<keyword evidence="13" id="KW-1185">Reference proteome</keyword>
<dbReference type="GO" id="GO:0003723">
    <property type="term" value="F:RNA binding"/>
    <property type="evidence" value="ECO:0007669"/>
    <property type="project" value="UniProtKB-UniRule"/>
</dbReference>
<keyword evidence="8 9" id="KW-0694">RNA-binding</keyword>
<dbReference type="GO" id="GO:0046872">
    <property type="term" value="F:metal ion binding"/>
    <property type="evidence" value="ECO:0007669"/>
    <property type="project" value="UniProtKB-KW"/>
</dbReference>
<dbReference type="Proteomes" id="UP000554482">
    <property type="component" value="Unassembled WGS sequence"/>
</dbReference>
<dbReference type="SUPFAM" id="SSF54768">
    <property type="entry name" value="dsRNA-binding domain-like"/>
    <property type="match status" value="1"/>
</dbReference>
<dbReference type="Pfam" id="PF00636">
    <property type="entry name" value="Ribonuclease_3"/>
    <property type="match status" value="1"/>
</dbReference>
<sequence length="330" mass="36712">MAKKKRTSQSYEIVESYSTPTHYEASPSLSLSPSPSPSPVALTVVVDDNFNSSLEEVEVILNYQFRDKSLLEAALTHSSYSDSPSYQRLEFIGDAALGLAVANFVFIKYPELDPGMLSLLRSANISTEKLARVAVRHNLFGYVRHNAPSLALKVNEFSLAIEQEGDEILPYGGLVKAPKVLADITESVAAAIYVDCNFNLKLLWEFFSPLLEPIVTVENIQQQPVTMVYEICQKEGKSVNFTHWRKGTQNFTNIFVNGKLMGSGSSEKKEISKLSAAKQALDKLWMSQALPTEEVHCSTEGLNGVDEICGAKQKLIELCHQKQWPKPTYR</sequence>
<keyword evidence="4" id="KW-0479">Metal-binding</keyword>